<proteinExistence type="inferred from homology"/>
<evidence type="ECO:0000313" key="8">
    <source>
        <dbReference type="EMBL" id="MEQ2357947.1"/>
    </source>
</evidence>
<dbReference type="InterPro" id="IPR031322">
    <property type="entry name" value="Shikimate/glucono_kinase"/>
</dbReference>
<dbReference type="Pfam" id="PF01202">
    <property type="entry name" value="SKI"/>
    <property type="match status" value="1"/>
</dbReference>
<dbReference type="InterPro" id="IPR027417">
    <property type="entry name" value="P-loop_NTPase"/>
</dbReference>
<dbReference type="HAMAP" id="MF_00109">
    <property type="entry name" value="Shikimate_kinase"/>
    <property type="match status" value="1"/>
</dbReference>
<dbReference type="EMBL" id="JBBMEI010000014">
    <property type="protein sequence ID" value="MEQ2357947.1"/>
    <property type="molecule type" value="Genomic_DNA"/>
</dbReference>
<keyword evidence="5 7" id="KW-0067">ATP-binding</keyword>
<sequence>MNNITLIGMPGVGKSTIGVVLAKVLGYQFLDSDLLIQKQERRRLREIIEEEGYMGFKEIENRVNASIDVNHTVIATGGSVVYCEEAMNHLRSIGTVVYLKLSLDSLAKRLGNLQCRGVLLKDGQTLKDLYEERTPLYEKYADVVLDEEGKDLEESLHDLLEILEENSK</sequence>
<comment type="caution">
    <text evidence="8">The sequence shown here is derived from an EMBL/GenBank/DDBJ whole genome shotgun (WGS) entry which is preliminary data.</text>
</comment>
<feature type="binding site" evidence="7">
    <location>
        <position position="78"/>
    </location>
    <ligand>
        <name>substrate</name>
    </ligand>
</feature>
<dbReference type="CDD" id="cd00464">
    <property type="entry name" value="SK"/>
    <property type="match status" value="1"/>
</dbReference>
<dbReference type="Gene3D" id="3.40.50.300">
    <property type="entry name" value="P-loop containing nucleotide triphosphate hydrolases"/>
    <property type="match status" value="1"/>
</dbReference>
<comment type="similarity">
    <text evidence="7">Belongs to the shikimate kinase family.</text>
</comment>
<dbReference type="PANTHER" id="PTHR21087">
    <property type="entry name" value="SHIKIMATE KINASE"/>
    <property type="match status" value="1"/>
</dbReference>
<dbReference type="GO" id="GO:0004765">
    <property type="term" value="F:shikimate kinase activity"/>
    <property type="evidence" value="ECO:0007669"/>
    <property type="project" value="UniProtKB-EC"/>
</dbReference>
<dbReference type="Proteomes" id="UP001446032">
    <property type="component" value="Unassembled WGS sequence"/>
</dbReference>
<feature type="binding site" evidence="7">
    <location>
        <begin position="11"/>
        <end position="16"/>
    </location>
    <ligand>
        <name>ATP</name>
        <dbReference type="ChEBI" id="CHEBI:30616"/>
    </ligand>
</feature>
<comment type="subcellular location">
    <subcellularLocation>
        <location evidence="7">Cytoplasm</location>
    </subcellularLocation>
</comment>
<keyword evidence="7" id="KW-0460">Magnesium</keyword>
<evidence type="ECO:0000256" key="1">
    <source>
        <dbReference type="ARBA" id="ARBA00022605"/>
    </source>
</evidence>
<keyword evidence="6 7" id="KW-0057">Aromatic amino acid biosynthesis</keyword>
<feature type="binding site" evidence="7">
    <location>
        <position position="33"/>
    </location>
    <ligand>
        <name>substrate</name>
    </ligand>
</feature>
<reference evidence="8 9" key="1">
    <citation type="submission" date="2024-03" db="EMBL/GenBank/DDBJ databases">
        <title>Human intestinal bacterial collection.</title>
        <authorList>
            <person name="Pauvert C."/>
            <person name="Hitch T.C.A."/>
            <person name="Clavel T."/>
        </authorList>
    </citation>
    <scope>NUCLEOTIDE SEQUENCE [LARGE SCALE GENOMIC DNA]</scope>
    <source>
        <strain evidence="8 9">CLA-AA-H95</strain>
    </source>
</reference>
<dbReference type="PRINTS" id="PR01100">
    <property type="entry name" value="SHIKIMTKNASE"/>
</dbReference>
<gene>
    <name evidence="7" type="primary">aroK</name>
    <name evidence="8" type="ORF">WMO75_06260</name>
</gene>
<dbReference type="SUPFAM" id="SSF52540">
    <property type="entry name" value="P-loop containing nucleoside triphosphate hydrolases"/>
    <property type="match status" value="1"/>
</dbReference>
<dbReference type="PANTHER" id="PTHR21087:SF16">
    <property type="entry name" value="SHIKIMATE KINASE 1, CHLOROPLASTIC"/>
    <property type="match status" value="1"/>
</dbReference>
<evidence type="ECO:0000256" key="6">
    <source>
        <dbReference type="ARBA" id="ARBA00023141"/>
    </source>
</evidence>
<comment type="cofactor">
    <cofactor evidence="7">
        <name>Mg(2+)</name>
        <dbReference type="ChEBI" id="CHEBI:18420"/>
    </cofactor>
    <text evidence="7">Binds 1 Mg(2+) ion per subunit.</text>
</comment>
<comment type="caution">
    <text evidence="7">Lacks conserved residue(s) required for the propagation of feature annotation.</text>
</comment>
<keyword evidence="7" id="KW-0479">Metal-binding</keyword>
<dbReference type="RefSeq" id="WP_022213310.1">
    <property type="nucleotide sequence ID" value="NZ_JBBMEI010000014.1"/>
</dbReference>
<accession>A0ABV1AJG6</accession>
<evidence type="ECO:0000256" key="3">
    <source>
        <dbReference type="ARBA" id="ARBA00022741"/>
    </source>
</evidence>
<evidence type="ECO:0000256" key="7">
    <source>
        <dbReference type="HAMAP-Rule" id="MF_00109"/>
    </source>
</evidence>
<keyword evidence="7" id="KW-0963">Cytoplasm</keyword>
<keyword evidence="9" id="KW-1185">Reference proteome</keyword>
<dbReference type="InterPro" id="IPR000623">
    <property type="entry name" value="Shikimate_kinase/TSH1"/>
</dbReference>
<feature type="binding site" evidence="7">
    <location>
        <position position="133"/>
    </location>
    <ligand>
        <name>substrate</name>
    </ligand>
</feature>
<comment type="catalytic activity">
    <reaction evidence="7">
        <text>shikimate + ATP = 3-phosphoshikimate + ADP + H(+)</text>
        <dbReference type="Rhea" id="RHEA:13121"/>
        <dbReference type="ChEBI" id="CHEBI:15378"/>
        <dbReference type="ChEBI" id="CHEBI:30616"/>
        <dbReference type="ChEBI" id="CHEBI:36208"/>
        <dbReference type="ChEBI" id="CHEBI:145989"/>
        <dbReference type="ChEBI" id="CHEBI:456216"/>
        <dbReference type="EC" id="2.7.1.71"/>
    </reaction>
</comment>
<organism evidence="8 9">
    <name type="scientific">Blautia intestinihominis</name>
    <dbReference type="NCBI Taxonomy" id="3133152"/>
    <lineage>
        <taxon>Bacteria</taxon>
        <taxon>Bacillati</taxon>
        <taxon>Bacillota</taxon>
        <taxon>Clostridia</taxon>
        <taxon>Lachnospirales</taxon>
        <taxon>Lachnospiraceae</taxon>
        <taxon>Blautia</taxon>
    </lineage>
</organism>
<keyword evidence="2 7" id="KW-0808">Transferase</keyword>
<comment type="function">
    <text evidence="7">Catalyzes the specific phosphorylation of the 3-hydroxyl group of shikimic acid using ATP as a cosubstrate.</text>
</comment>
<name>A0ABV1AJG6_9FIRM</name>
<protein>
    <recommendedName>
        <fullName evidence="7">Shikimate kinase</fullName>
        <shortName evidence="7">SK</shortName>
        <ecNumber evidence="7">2.7.1.71</ecNumber>
    </recommendedName>
</protein>
<comment type="pathway">
    <text evidence="7">Metabolic intermediate biosynthesis; chorismate biosynthesis; chorismate from D-erythrose 4-phosphate and phosphoenolpyruvate: step 5/7.</text>
</comment>
<keyword evidence="4 7" id="KW-0418">Kinase</keyword>
<dbReference type="EC" id="2.7.1.71" evidence="7"/>
<keyword evidence="1 7" id="KW-0028">Amino-acid biosynthesis</keyword>
<evidence type="ECO:0000256" key="5">
    <source>
        <dbReference type="ARBA" id="ARBA00022840"/>
    </source>
</evidence>
<evidence type="ECO:0000256" key="2">
    <source>
        <dbReference type="ARBA" id="ARBA00022679"/>
    </source>
</evidence>
<evidence type="ECO:0000313" key="9">
    <source>
        <dbReference type="Proteomes" id="UP001446032"/>
    </source>
</evidence>
<evidence type="ECO:0000256" key="4">
    <source>
        <dbReference type="ARBA" id="ARBA00022777"/>
    </source>
</evidence>
<feature type="binding site" evidence="7">
    <location>
        <position position="15"/>
    </location>
    <ligand>
        <name>Mg(2+)</name>
        <dbReference type="ChEBI" id="CHEBI:18420"/>
    </ligand>
</feature>
<feature type="binding site" evidence="7">
    <location>
        <position position="116"/>
    </location>
    <ligand>
        <name>ATP</name>
        <dbReference type="ChEBI" id="CHEBI:30616"/>
    </ligand>
</feature>
<comment type="subunit">
    <text evidence="7">Monomer.</text>
</comment>
<keyword evidence="3 7" id="KW-0547">Nucleotide-binding</keyword>